<evidence type="ECO:0000256" key="5">
    <source>
        <dbReference type="SAM" id="MobiDB-lite"/>
    </source>
</evidence>
<accession>A0A8H9M9C4</accession>
<keyword evidence="2 6" id="KW-0812">Transmembrane</keyword>
<comment type="caution">
    <text evidence="8">The sequence shown here is derived from an EMBL/GenBank/DDBJ whole genome shotgun (WGS) entry which is preliminary data.</text>
</comment>
<evidence type="ECO:0000256" key="1">
    <source>
        <dbReference type="ARBA" id="ARBA00004141"/>
    </source>
</evidence>
<feature type="region of interest" description="Disordered" evidence="5">
    <location>
        <begin position="530"/>
        <end position="549"/>
    </location>
</feature>
<organism evidence="8 9">
    <name type="scientific">Amycolatopsis bartoniae</name>
    <dbReference type="NCBI Taxonomy" id="941986"/>
    <lineage>
        <taxon>Bacteria</taxon>
        <taxon>Bacillati</taxon>
        <taxon>Actinomycetota</taxon>
        <taxon>Actinomycetes</taxon>
        <taxon>Pseudonocardiales</taxon>
        <taxon>Pseudonocardiaceae</taxon>
        <taxon>Amycolatopsis</taxon>
    </lineage>
</organism>
<feature type="transmembrane region" description="Helical" evidence="6">
    <location>
        <begin position="282"/>
        <end position="302"/>
    </location>
</feature>
<feature type="transmembrane region" description="Helical" evidence="6">
    <location>
        <begin position="61"/>
        <end position="80"/>
    </location>
</feature>
<evidence type="ECO:0000256" key="6">
    <source>
        <dbReference type="SAM" id="Phobius"/>
    </source>
</evidence>
<proteinExistence type="predicted"/>
<keyword evidence="4 6" id="KW-0472">Membrane</keyword>
<feature type="transmembrane region" description="Helical" evidence="6">
    <location>
        <begin position="86"/>
        <end position="106"/>
    </location>
</feature>
<feature type="transmembrane region" description="Helical" evidence="6">
    <location>
        <begin position="308"/>
        <end position="329"/>
    </location>
</feature>
<evidence type="ECO:0000256" key="2">
    <source>
        <dbReference type="ARBA" id="ARBA00022692"/>
    </source>
</evidence>
<comment type="subcellular location">
    <subcellularLocation>
        <location evidence="1">Membrane</location>
        <topology evidence="1">Multi-pass membrane protein</topology>
    </subcellularLocation>
</comment>
<feature type="transmembrane region" description="Helical" evidence="6">
    <location>
        <begin position="379"/>
        <end position="398"/>
    </location>
</feature>
<name>A0A8H9M9C4_9PSEU</name>
<sequence length="563" mass="58639">MIRWLSEAFRARWYVGVRAGLSVGLPLVAGVLAGHPDWGAVASLGGIAGVYGADSPRRHRMRLVAAVGVTLAVVVPVSSLCAAHPWLSVAFVGVVAALAGFGCLALRVPPPREYLIILPALVATGVAAEPLREAALVAAGALVGLLVAAVPVPREPPQNRAVRRAWLAVQDVLRTAGTPGAAGTRRRAVADVARARDLLRQARVPGTDDRLRELAAAEVVLASALSVSLDAREPLPPDADVPGLRWAREAADGILRGEQHDLPEPEHRGLGERLREALSPHAVVLPAAARIGVAVAIGYALGRLLGLAHAYWVGLTVAAVLQATNLTLLRRRSLHRVAGTAVGVGLAAAVFAPHPPALAVALVALLAQLVAEVFMPVSYGFAVAFVTLVPLAIFDLAAPGAQIGAAVGARALDTALGAVLALVLRLVLWPKATAARLPQVQARTLRAVAGLFGARWLGGDQVPARRRLQEAVLDLHNVTQDAFGERWDQVGLAVDELAFLALGVPFGRPHPPRPEAEALLSRLEQLADALSRGTPPPDRHPPALPGYPRTSAATQLLAGALAS</sequence>
<feature type="transmembrane region" description="Helical" evidence="6">
    <location>
        <begin position="134"/>
        <end position="153"/>
    </location>
</feature>
<dbReference type="AlphaFoldDB" id="A0A8H9M9C4"/>
<dbReference type="Proteomes" id="UP000658656">
    <property type="component" value="Unassembled WGS sequence"/>
</dbReference>
<keyword evidence="9" id="KW-1185">Reference proteome</keyword>
<evidence type="ECO:0000259" key="7">
    <source>
        <dbReference type="Pfam" id="PF13515"/>
    </source>
</evidence>
<dbReference type="GO" id="GO:0016020">
    <property type="term" value="C:membrane"/>
    <property type="evidence" value="ECO:0007669"/>
    <property type="project" value="UniProtKB-SubCell"/>
</dbReference>
<evidence type="ECO:0000256" key="4">
    <source>
        <dbReference type="ARBA" id="ARBA00023136"/>
    </source>
</evidence>
<evidence type="ECO:0000256" key="3">
    <source>
        <dbReference type="ARBA" id="ARBA00022989"/>
    </source>
</evidence>
<dbReference type="InterPro" id="IPR049453">
    <property type="entry name" value="Memb_transporter_dom"/>
</dbReference>
<reference evidence="8" key="2">
    <citation type="submission" date="2020-09" db="EMBL/GenBank/DDBJ databases">
        <authorList>
            <person name="Sun Q."/>
            <person name="Zhou Y."/>
        </authorList>
    </citation>
    <scope>NUCLEOTIDE SEQUENCE</scope>
    <source>
        <strain evidence="8">CGMCC 4.7679</strain>
    </source>
</reference>
<dbReference type="Pfam" id="PF13515">
    <property type="entry name" value="FUSC_2"/>
    <property type="match status" value="1"/>
</dbReference>
<dbReference type="EMBL" id="BNAV01000001">
    <property type="protein sequence ID" value="GHF40281.1"/>
    <property type="molecule type" value="Genomic_DNA"/>
</dbReference>
<dbReference type="OrthoDB" id="4989419at2"/>
<reference evidence="8" key="1">
    <citation type="journal article" date="2014" name="Int. J. Syst. Evol. Microbiol.">
        <title>Complete genome sequence of Corynebacterium casei LMG S-19264T (=DSM 44701T), isolated from a smear-ripened cheese.</title>
        <authorList>
            <consortium name="US DOE Joint Genome Institute (JGI-PGF)"/>
            <person name="Walter F."/>
            <person name="Albersmeier A."/>
            <person name="Kalinowski J."/>
            <person name="Ruckert C."/>
        </authorList>
    </citation>
    <scope>NUCLEOTIDE SEQUENCE</scope>
    <source>
        <strain evidence="8">CGMCC 4.7679</strain>
    </source>
</reference>
<keyword evidence="3 6" id="KW-1133">Transmembrane helix</keyword>
<protein>
    <recommendedName>
        <fullName evidence="7">Integral membrane bound transporter domain-containing protein</fullName>
    </recommendedName>
</protein>
<feature type="transmembrane region" description="Helical" evidence="6">
    <location>
        <begin position="341"/>
        <end position="367"/>
    </location>
</feature>
<feature type="domain" description="Integral membrane bound transporter" evidence="7">
    <location>
        <begin position="298"/>
        <end position="423"/>
    </location>
</feature>
<evidence type="ECO:0000313" key="8">
    <source>
        <dbReference type="EMBL" id="GHF40281.1"/>
    </source>
</evidence>
<feature type="transmembrane region" description="Helical" evidence="6">
    <location>
        <begin position="410"/>
        <end position="429"/>
    </location>
</feature>
<gene>
    <name evidence="8" type="ORF">GCM10017566_12070</name>
</gene>
<dbReference type="RefSeq" id="WP_145934905.1">
    <property type="nucleotide sequence ID" value="NZ_BNAV01000001.1"/>
</dbReference>
<evidence type="ECO:0000313" key="9">
    <source>
        <dbReference type="Proteomes" id="UP000658656"/>
    </source>
</evidence>
<feature type="transmembrane region" description="Helical" evidence="6">
    <location>
        <begin position="12"/>
        <end position="32"/>
    </location>
</feature>